<dbReference type="AlphaFoldDB" id="A0A4S4G6V9"/>
<reference evidence="2 3" key="1">
    <citation type="submission" date="2019-04" db="EMBL/GenBank/DDBJ databases">
        <title>Microbes associate with the intestines of laboratory mice.</title>
        <authorList>
            <person name="Navarre W."/>
            <person name="Wong E."/>
            <person name="Huang K.C."/>
            <person name="Tropini C."/>
            <person name="Ng K."/>
            <person name="Yu B."/>
        </authorList>
    </citation>
    <scope>NUCLEOTIDE SEQUENCE [LARGE SCALE GENOMIC DNA]</scope>
    <source>
        <strain evidence="2 3">NM80_B27</strain>
    </source>
</reference>
<dbReference type="SUPFAM" id="SSF55729">
    <property type="entry name" value="Acyl-CoA N-acyltransferases (Nat)"/>
    <property type="match status" value="1"/>
</dbReference>
<dbReference type="Gene3D" id="3.40.630.30">
    <property type="match status" value="1"/>
</dbReference>
<dbReference type="RefSeq" id="WP_136433515.1">
    <property type="nucleotide sequence ID" value="NZ_CAPIAG010000017.1"/>
</dbReference>
<dbReference type="Proteomes" id="UP000308978">
    <property type="component" value="Unassembled WGS sequence"/>
</dbReference>
<feature type="domain" description="N-acetyltransferase" evidence="1">
    <location>
        <begin position="2"/>
        <end position="159"/>
    </location>
</feature>
<dbReference type="PANTHER" id="PTHR43072:SF8">
    <property type="entry name" value="ACYLTRANSFERASE FABY-RELATED"/>
    <property type="match status" value="1"/>
</dbReference>
<dbReference type="InterPro" id="IPR016181">
    <property type="entry name" value="Acyl_CoA_acyltransferase"/>
</dbReference>
<gene>
    <name evidence="2" type="ORF">E5986_03885</name>
</gene>
<dbReference type="PANTHER" id="PTHR43072">
    <property type="entry name" value="N-ACETYLTRANSFERASE"/>
    <property type="match status" value="1"/>
</dbReference>
<dbReference type="GO" id="GO:0016747">
    <property type="term" value="F:acyltransferase activity, transferring groups other than amino-acyl groups"/>
    <property type="evidence" value="ECO:0007669"/>
    <property type="project" value="InterPro"/>
</dbReference>
<dbReference type="EMBL" id="SSTJ01000003">
    <property type="protein sequence ID" value="THG38006.1"/>
    <property type="molecule type" value="Genomic_DNA"/>
</dbReference>
<comment type="caution">
    <text evidence="2">The sequence shown here is derived from an EMBL/GenBank/DDBJ whole genome shotgun (WGS) entry which is preliminary data.</text>
</comment>
<name>A0A4S4G6V9_9ACTN</name>
<dbReference type="PROSITE" id="PS51186">
    <property type="entry name" value="GNAT"/>
    <property type="match status" value="1"/>
</dbReference>
<protein>
    <submittedName>
        <fullName evidence="2">N-acetyltransferase</fullName>
    </submittedName>
</protein>
<sequence>MVRVRLATVADAAGVLGVYAPYVEETPITFETSVPSEEAFAARMRAVIGDYPYLVVEDAGRIVGFAYARRLGERDAYEWNVELSVYFAPTHTGRGWGSVLFWALIDLLAQQGVRNAYSLVTVPNEASRNLHRKLGFELMGIQRCAGYKLGAWHDVAWLRKVVGSFEGTPGARVPLGSLDAVAVREVLDAAEAAMNVEDAGAGRGVV</sequence>
<organism evidence="2 3">
    <name type="scientific">Adlercreutzia caecimuris</name>
    <dbReference type="NCBI Taxonomy" id="671266"/>
    <lineage>
        <taxon>Bacteria</taxon>
        <taxon>Bacillati</taxon>
        <taxon>Actinomycetota</taxon>
        <taxon>Coriobacteriia</taxon>
        <taxon>Eggerthellales</taxon>
        <taxon>Eggerthellaceae</taxon>
        <taxon>Adlercreutzia</taxon>
    </lineage>
</organism>
<accession>A0A4S4G6V9</accession>
<keyword evidence="2" id="KW-0808">Transferase</keyword>
<evidence type="ECO:0000313" key="3">
    <source>
        <dbReference type="Proteomes" id="UP000308978"/>
    </source>
</evidence>
<proteinExistence type="predicted"/>
<dbReference type="Pfam" id="PF13420">
    <property type="entry name" value="Acetyltransf_4"/>
    <property type="match status" value="1"/>
</dbReference>
<dbReference type="InterPro" id="IPR000182">
    <property type="entry name" value="GNAT_dom"/>
</dbReference>
<dbReference type="CDD" id="cd04301">
    <property type="entry name" value="NAT_SF"/>
    <property type="match status" value="1"/>
</dbReference>
<evidence type="ECO:0000313" key="2">
    <source>
        <dbReference type="EMBL" id="THG38006.1"/>
    </source>
</evidence>
<evidence type="ECO:0000259" key="1">
    <source>
        <dbReference type="PROSITE" id="PS51186"/>
    </source>
</evidence>